<name>A0A0V1HLP1_9BILA</name>
<evidence type="ECO:0000313" key="2">
    <source>
        <dbReference type="Proteomes" id="UP000055024"/>
    </source>
</evidence>
<protein>
    <submittedName>
        <fullName evidence="1">Uncharacterized protein</fullName>
    </submittedName>
</protein>
<gene>
    <name evidence="1" type="ORF">T11_12726</name>
</gene>
<dbReference type="Proteomes" id="UP000055024">
    <property type="component" value="Unassembled WGS sequence"/>
</dbReference>
<accession>A0A0V1HLP1</accession>
<sequence length="125" mass="13701">MVTSPLIVDNLPVLTVKDCQQCLIAAFYSHRFQCPLTLLWKGVVFSADPRDVSIADTGPVGATMVAGHHLGPSRSFSQTQDHQVRTFLFCVYPALSRRYYLQSLLLRCQGGCGREPFAIGASLAV</sequence>
<dbReference type="AlphaFoldDB" id="A0A0V1HLP1"/>
<keyword evidence="2" id="KW-1185">Reference proteome</keyword>
<evidence type="ECO:0000313" key="1">
    <source>
        <dbReference type="EMBL" id="KRZ11434.1"/>
    </source>
</evidence>
<proteinExistence type="predicted"/>
<dbReference type="EMBL" id="JYDP01000049">
    <property type="protein sequence ID" value="KRZ11434.1"/>
    <property type="molecule type" value="Genomic_DNA"/>
</dbReference>
<organism evidence="1 2">
    <name type="scientific">Trichinella zimbabwensis</name>
    <dbReference type="NCBI Taxonomy" id="268475"/>
    <lineage>
        <taxon>Eukaryota</taxon>
        <taxon>Metazoa</taxon>
        <taxon>Ecdysozoa</taxon>
        <taxon>Nematoda</taxon>
        <taxon>Enoplea</taxon>
        <taxon>Dorylaimia</taxon>
        <taxon>Trichinellida</taxon>
        <taxon>Trichinellidae</taxon>
        <taxon>Trichinella</taxon>
    </lineage>
</organism>
<reference evidence="1 2" key="1">
    <citation type="submission" date="2015-01" db="EMBL/GenBank/DDBJ databases">
        <title>Evolution of Trichinella species and genotypes.</title>
        <authorList>
            <person name="Korhonen P.K."/>
            <person name="Edoardo P."/>
            <person name="Giuseppe L.R."/>
            <person name="Gasser R.B."/>
        </authorList>
    </citation>
    <scope>NUCLEOTIDE SEQUENCE [LARGE SCALE GENOMIC DNA]</scope>
    <source>
        <strain evidence="1">ISS1029</strain>
    </source>
</reference>
<comment type="caution">
    <text evidence="1">The sequence shown here is derived from an EMBL/GenBank/DDBJ whole genome shotgun (WGS) entry which is preliminary data.</text>
</comment>